<dbReference type="Gene3D" id="3.40.630.30">
    <property type="match status" value="1"/>
</dbReference>
<dbReference type="InterPro" id="IPR000182">
    <property type="entry name" value="GNAT_dom"/>
</dbReference>
<reference evidence="4 5" key="1">
    <citation type="journal article" date="2013" name="Int. J. Syst. Evol. Microbiol.">
        <title>Hoeflea suaedae sp. nov., an endophytic bacterium isolated from the root of the halophyte Suaeda maritima.</title>
        <authorList>
            <person name="Chung E.J."/>
            <person name="Park J.A."/>
            <person name="Pramanik P."/>
            <person name="Bibi F."/>
            <person name="Jeon C.O."/>
            <person name="Chung Y.R."/>
        </authorList>
    </citation>
    <scope>NUCLEOTIDE SEQUENCE [LARGE SCALE GENOMIC DNA]</scope>
    <source>
        <strain evidence="4 5">YC6898</strain>
    </source>
</reference>
<dbReference type="PROSITE" id="PS51186">
    <property type="entry name" value="GNAT"/>
    <property type="match status" value="1"/>
</dbReference>
<keyword evidence="5" id="KW-1185">Reference proteome</keyword>
<evidence type="ECO:0000259" key="3">
    <source>
        <dbReference type="PROSITE" id="PS51186"/>
    </source>
</evidence>
<sequence>MDFPQTRAHITIRHVRETDLEPMAEILNSRPVNLGTQRLPYHPMSVVADWIADVPGRYKIVAEIEGRVAGYGELETWPDRPRLSHGGEIDLVATHPDFRGRGVGPALMDALISLADNWLRLTRLQLYVWDGNERAIDLYRKCGFEVEGRLKQFVFVDGDYRDAFIMARLKPARNGGDT</sequence>
<dbReference type="OrthoDB" id="336415at2"/>
<keyword evidence="1 4" id="KW-0808">Transferase</keyword>
<feature type="domain" description="N-acetyltransferase" evidence="3">
    <location>
        <begin position="10"/>
        <end position="171"/>
    </location>
</feature>
<proteinExistence type="predicted"/>
<evidence type="ECO:0000313" key="4">
    <source>
        <dbReference type="EMBL" id="TDH36259.1"/>
    </source>
</evidence>
<dbReference type="InterPro" id="IPR016181">
    <property type="entry name" value="Acyl_CoA_acyltransferase"/>
</dbReference>
<dbReference type="InterPro" id="IPR050680">
    <property type="entry name" value="YpeA/RimI_acetyltransf"/>
</dbReference>
<dbReference type="AlphaFoldDB" id="A0A4R5PKK3"/>
<dbReference type="RefSeq" id="WP_133284956.1">
    <property type="nucleotide sequence ID" value="NZ_SMSI01000002.1"/>
</dbReference>
<evidence type="ECO:0000256" key="2">
    <source>
        <dbReference type="ARBA" id="ARBA00023315"/>
    </source>
</evidence>
<dbReference type="CDD" id="cd04301">
    <property type="entry name" value="NAT_SF"/>
    <property type="match status" value="1"/>
</dbReference>
<dbReference type="EMBL" id="SMSI01000002">
    <property type="protein sequence ID" value="TDH36259.1"/>
    <property type="molecule type" value="Genomic_DNA"/>
</dbReference>
<name>A0A4R5PKK3_9HYPH</name>
<dbReference type="GO" id="GO:0016747">
    <property type="term" value="F:acyltransferase activity, transferring groups other than amino-acyl groups"/>
    <property type="evidence" value="ECO:0007669"/>
    <property type="project" value="InterPro"/>
</dbReference>
<evidence type="ECO:0000256" key="1">
    <source>
        <dbReference type="ARBA" id="ARBA00022679"/>
    </source>
</evidence>
<organism evidence="4 5">
    <name type="scientific">Pseudohoeflea suaedae</name>
    <dbReference type="NCBI Taxonomy" id="877384"/>
    <lineage>
        <taxon>Bacteria</taxon>
        <taxon>Pseudomonadati</taxon>
        <taxon>Pseudomonadota</taxon>
        <taxon>Alphaproteobacteria</taxon>
        <taxon>Hyphomicrobiales</taxon>
        <taxon>Rhizobiaceae</taxon>
        <taxon>Pseudohoeflea</taxon>
    </lineage>
</organism>
<keyword evidence="2" id="KW-0012">Acyltransferase</keyword>
<dbReference type="Proteomes" id="UP000295131">
    <property type="component" value="Unassembled WGS sequence"/>
</dbReference>
<evidence type="ECO:0000313" key="5">
    <source>
        <dbReference type="Proteomes" id="UP000295131"/>
    </source>
</evidence>
<dbReference type="PANTHER" id="PTHR43420">
    <property type="entry name" value="ACETYLTRANSFERASE"/>
    <property type="match status" value="1"/>
</dbReference>
<protein>
    <submittedName>
        <fullName evidence="4">GNAT family N-acetyltransferase</fullName>
    </submittedName>
</protein>
<dbReference type="Pfam" id="PF00583">
    <property type="entry name" value="Acetyltransf_1"/>
    <property type="match status" value="1"/>
</dbReference>
<comment type="caution">
    <text evidence="4">The sequence shown here is derived from an EMBL/GenBank/DDBJ whole genome shotgun (WGS) entry which is preliminary data.</text>
</comment>
<dbReference type="PANTHER" id="PTHR43420:SF47">
    <property type="entry name" value="N-ACETYLTRANSFERASE DOMAIN-CONTAINING PROTEIN"/>
    <property type="match status" value="1"/>
</dbReference>
<accession>A0A4R5PKK3</accession>
<gene>
    <name evidence="4" type="ORF">E2A64_13325</name>
</gene>
<dbReference type="SUPFAM" id="SSF55729">
    <property type="entry name" value="Acyl-CoA N-acyltransferases (Nat)"/>
    <property type="match status" value="1"/>
</dbReference>